<evidence type="ECO:0000313" key="3">
    <source>
        <dbReference type="Proteomes" id="UP000824469"/>
    </source>
</evidence>
<proteinExistence type="predicted"/>
<dbReference type="Proteomes" id="UP000824469">
    <property type="component" value="Unassembled WGS sequence"/>
</dbReference>
<feature type="non-terminal residue" evidence="2">
    <location>
        <position position="1"/>
    </location>
</feature>
<dbReference type="EMBL" id="JAHRHJ020000003">
    <property type="protein sequence ID" value="KAH9323127.1"/>
    <property type="molecule type" value="Genomic_DNA"/>
</dbReference>
<evidence type="ECO:0000313" key="2">
    <source>
        <dbReference type="EMBL" id="KAH9323127.1"/>
    </source>
</evidence>
<evidence type="ECO:0000256" key="1">
    <source>
        <dbReference type="SAM" id="MobiDB-lite"/>
    </source>
</evidence>
<keyword evidence="3" id="KW-1185">Reference proteome</keyword>
<sequence>HHWLFGIGGAIRKVIVDYFHSSPPQQQREWILPPLWEKYVVGPFTTTSSHSSSLAHGASVVSSLPHGWVIMVLLATQYPSNDRFVQDPLDDKSSVIDTLLPYDDPSPPPLTATGAPVPNYL</sequence>
<organism evidence="2 3">
    <name type="scientific">Taxus chinensis</name>
    <name type="common">Chinese yew</name>
    <name type="synonym">Taxus wallichiana var. chinensis</name>
    <dbReference type="NCBI Taxonomy" id="29808"/>
    <lineage>
        <taxon>Eukaryota</taxon>
        <taxon>Viridiplantae</taxon>
        <taxon>Streptophyta</taxon>
        <taxon>Embryophyta</taxon>
        <taxon>Tracheophyta</taxon>
        <taxon>Spermatophyta</taxon>
        <taxon>Pinopsida</taxon>
        <taxon>Pinidae</taxon>
        <taxon>Conifers II</taxon>
        <taxon>Cupressales</taxon>
        <taxon>Taxaceae</taxon>
        <taxon>Taxus</taxon>
    </lineage>
</organism>
<comment type="caution">
    <text evidence="2">The sequence shown here is derived from an EMBL/GenBank/DDBJ whole genome shotgun (WGS) entry which is preliminary data.</text>
</comment>
<reference evidence="2 3" key="1">
    <citation type="journal article" date="2021" name="Nat. Plants">
        <title>The Taxus genome provides insights into paclitaxel biosynthesis.</title>
        <authorList>
            <person name="Xiong X."/>
            <person name="Gou J."/>
            <person name="Liao Q."/>
            <person name="Li Y."/>
            <person name="Zhou Q."/>
            <person name="Bi G."/>
            <person name="Li C."/>
            <person name="Du R."/>
            <person name="Wang X."/>
            <person name="Sun T."/>
            <person name="Guo L."/>
            <person name="Liang H."/>
            <person name="Lu P."/>
            <person name="Wu Y."/>
            <person name="Zhang Z."/>
            <person name="Ro D.K."/>
            <person name="Shang Y."/>
            <person name="Huang S."/>
            <person name="Yan J."/>
        </authorList>
    </citation>
    <scope>NUCLEOTIDE SEQUENCE [LARGE SCALE GENOMIC DNA]</scope>
    <source>
        <strain evidence="2">Ta-2019</strain>
    </source>
</reference>
<gene>
    <name evidence="2" type="ORF">KI387_017766</name>
</gene>
<name>A0AA38GGQ7_TAXCH</name>
<accession>A0AA38GGQ7</accession>
<feature type="region of interest" description="Disordered" evidence="1">
    <location>
        <begin position="100"/>
        <end position="121"/>
    </location>
</feature>
<protein>
    <submittedName>
        <fullName evidence="2">Uncharacterized protein</fullName>
    </submittedName>
</protein>
<dbReference type="AlphaFoldDB" id="A0AA38GGQ7"/>